<protein>
    <recommendedName>
        <fullName evidence="5">Leucine Rich repeats (2 copies)</fullName>
    </recommendedName>
</protein>
<gene>
    <name evidence="3" type="ORF">HNQ65_001012</name>
</gene>
<keyword evidence="2" id="KW-1133">Transmembrane helix</keyword>
<sequence>MSTKRIGISAVMIFVIFAAGLAAWVQERQRMWALHTLASAHASFDAWTTEVQPAPPGTAAADTEAEEEADDATESEIEDDGSIDTAAPLTPPKESDSQLALRFFNYPTVLTAAADDPGVASQAELGRAIRIISPRVLVLRSTGSIDPALMQHLGQVQRLRTLDLSGSRSLTDAHLASLKGLHRLRQIHLRGAPGITLRSLPVFTTWPNLKVLDLGGTGITGGDLQKVRQALPLVTVVE</sequence>
<name>A0A7W8DIV2_9BACT</name>
<evidence type="ECO:0000256" key="1">
    <source>
        <dbReference type="SAM" id="MobiDB-lite"/>
    </source>
</evidence>
<keyword evidence="2" id="KW-0472">Membrane</keyword>
<dbReference type="Proteomes" id="UP000590740">
    <property type="component" value="Unassembled WGS sequence"/>
</dbReference>
<dbReference type="SUPFAM" id="SSF52047">
    <property type="entry name" value="RNI-like"/>
    <property type="match status" value="1"/>
</dbReference>
<keyword evidence="2" id="KW-0812">Transmembrane</keyword>
<evidence type="ECO:0000256" key="2">
    <source>
        <dbReference type="SAM" id="Phobius"/>
    </source>
</evidence>
<dbReference type="RefSeq" id="WP_184338380.1">
    <property type="nucleotide sequence ID" value="NZ_JACHIG010000001.1"/>
</dbReference>
<evidence type="ECO:0000313" key="3">
    <source>
        <dbReference type="EMBL" id="MBB5031458.1"/>
    </source>
</evidence>
<organism evidence="3 4">
    <name type="scientific">Prosthecobacter vanneervenii</name>
    <dbReference type="NCBI Taxonomy" id="48466"/>
    <lineage>
        <taxon>Bacteria</taxon>
        <taxon>Pseudomonadati</taxon>
        <taxon>Verrucomicrobiota</taxon>
        <taxon>Verrucomicrobiia</taxon>
        <taxon>Verrucomicrobiales</taxon>
        <taxon>Verrucomicrobiaceae</taxon>
        <taxon>Prosthecobacter</taxon>
    </lineage>
</organism>
<feature type="compositionally biased region" description="Acidic residues" evidence="1">
    <location>
        <begin position="63"/>
        <end position="82"/>
    </location>
</feature>
<evidence type="ECO:0008006" key="5">
    <source>
        <dbReference type="Google" id="ProtNLM"/>
    </source>
</evidence>
<feature type="region of interest" description="Disordered" evidence="1">
    <location>
        <begin position="50"/>
        <end position="94"/>
    </location>
</feature>
<comment type="caution">
    <text evidence="3">The sequence shown here is derived from an EMBL/GenBank/DDBJ whole genome shotgun (WGS) entry which is preliminary data.</text>
</comment>
<dbReference type="Gene3D" id="3.80.10.10">
    <property type="entry name" value="Ribonuclease Inhibitor"/>
    <property type="match status" value="1"/>
</dbReference>
<feature type="transmembrane region" description="Helical" evidence="2">
    <location>
        <begin position="6"/>
        <end position="25"/>
    </location>
</feature>
<proteinExistence type="predicted"/>
<dbReference type="AlphaFoldDB" id="A0A7W8DIV2"/>
<dbReference type="InterPro" id="IPR032675">
    <property type="entry name" value="LRR_dom_sf"/>
</dbReference>
<accession>A0A7W8DIV2</accession>
<keyword evidence="4" id="KW-1185">Reference proteome</keyword>
<evidence type="ECO:0000313" key="4">
    <source>
        <dbReference type="Proteomes" id="UP000590740"/>
    </source>
</evidence>
<dbReference type="EMBL" id="JACHIG010000001">
    <property type="protein sequence ID" value="MBB5031458.1"/>
    <property type="molecule type" value="Genomic_DNA"/>
</dbReference>
<reference evidence="3 4" key="1">
    <citation type="submission" date="2020-08" db="EMBL/GenBank/DDBJ databases">
        <title>Genomic Encyclopedia of Type Strains, Phase IV (KMG-IV): sequencing the most valuable type-strain genomes for metagenomic binning, comparative biology and taxonomic classification.</title>
        <authorList>
            <person name="Goeker M."/>
        </authorList>
    </citation>
    <scope>NUCLEOTIDE SEQUENCE [LARGE SCALE GENOMIC DNA]</scope>
    <source>
        <strain evidence="3 4">DSM 12252</strain>
    </source>
</reference>